<keyword evidence="1" id="KW-0732">Signal</keyword>
<accession>A0A1H3LLE2</accession>
<evidence type="ECO:0000313" key="2">
    <source>
        <dbReference type="EMBL" id="SDY64675.1"/>
    </source>
</evidence>
<dbReference type="Proteomes" id="UP000199035">
    <property type="component" value="Unassembled WGS sequence"/>
</dbReference>
<name>A0A1H3LLE2_9GAMM</name>
<proteinExistence type="predicted"/>
<dbReference type="EMBL" id="FNPK01000018">
    <property type="protein sequence ID" value="SDY64675.1"/>
    <property type="molecule type" value="Genomic_DNA"/>
</dbReference>
<dbReference type="PROSITE" id="PS51257">
    <property type="entry name" value="PROKAR_LIPOPROTEIN"/>
    <property type="match status" value="1"/>
</dbReference>
<evidence type="ECO:0000313" key="3">
    <source>
        <dbReference type="Proteomes" id="UP000199035"/>
    </source>
</evidence>
<feature type="chain" id="PRO_5011535885" description="Lipoprotein" evidence="1">
    <location>
        <begin position="19"/>
        <end position="200"/>
    </location>
</feature>
<organism evidence="2 3">
    <name type="scientific">Acinetobacter kyonggiensis</name>
    <dbReference type="NCBI Taxonomy" id="595670"/>
    <lineage>
        <taxon>Bacteria</taxon>
        <taxon>Pseudomonadati</taxon>
        <taxon>Pseudomonadota</taxon>
        <taxon>Gammaproteobacteria</taxon>
        <taxon>Moraxellales</taxon>
        <taxon>Moraxellaceae</taxon>
        <taxon>Acinetobacter</taxon>
    </lineage>
</organism>
<evidence type="ECO:0008006" key="4">
    <source>
        <dbReference type="Google" id="ProtNLM"/>
    </source>
</evidence>
<keyword evidence="3" id="KW-1185">Reference proteome</keyword>
<sequence length="200" mass="22329">MKKIVISLLVLGLTGCSAGMVNQSKKMLGLKLYQDSNAAHIANIRIEHKDNFGVRLYPNGCMTSMQPKFQMLPEVASVGTFKEQMQSKQINYKQKLLGIPFPPSEIGFAEFKLPAERFLAISAYKSYHNGVELRGCGVDAIYKFAANKNYELLDNASSMQCSLEINEIMPDGKRVELQPLKYLNNINEWAGCDAQLEGLN</sequence>
<feature type="signal peptide" evidence="1">
    <location>
        <begin position="1"/>
        <end position="18"/>
    </location>
</feature>
<reference evidence="3" key="1">
    <citation type="submission" date="2016-10" db="EMBL/GenBank/DDBJ databases">
        <authorList>
            <person name="Varghese N."/>
            <person name="Submissions S."/>
        </authorList>
    </citation>
    <scope>NUCLEOTIDE SEQUENCE [LARGE SCALE GENOMIC DNA]</scope>
    <source>
        <strain evidence="3">ANC 5109</strain>
    </source>
</reference>
<gene>
    <name evidence="2" type="ORF">SAMN05421643_11849</name>
</gene>
<dbReference type="AlphaFoldDB" id="A0A1H3LLE2"/>
<evidence type="ECO:0000256" key="1">
    <source>
        <dbReference type="SAM" id="SignalP"/>
    </source>
</evidence>
<protein>
    <recommendedName>
        <fullName evidence="4">Lipoprotein</fullName>
    </recommendedName>
</protein>